<protein>
    <submittedName>
        <fullName evidence="2">Uncharacterized protein</fullName>
    </submittedName>
</protein>
<sequence length="107" mass="12135">MAHPVAHPVAPSASSPHSVHTPGRSISRARPRPGRNEELAEFAKHRLDSRLHATQTSRRRAVQWRRQQTPGMREVEGGKFGRIEKETLYRAKCRASVVVHDRPEDSK</sequence>
<accession>A0ABP0NH48</accession>
<gene>
    <name evidence="2" type="ORF">CCMP2556_LOCUS31020</name>
</gene>
<reference evidence="2 3" key="1">
    <citation type="submission" date="2024-02" db="EMBL/GenBank/DDBJ databases">
        <authorList>
            <person name="Chen Y."/>
            <person name="Shah S."/>
            <person name="Dougan E. K."/>
            <person name="Thang M."/>
            <person name="Chan C."/>
        </authorList>
    </citation>
    <scope>NUCLEOTIDE SEQUENCE [LARGE SCALE GENOMIC DNA]</scope>
</reference>
<feature type="compositionally biased region" description="Low complexity" evidence="1">
    <location>
        <begin position="1"/>
        <end position="20"/>
    </location>
</feature>
<keyword evidence="3" id="KW-1185">Reference proteome</keyword>
<evidence type="ECO:0000313" key="2">
    <source>
        <dbReference type="EMBL" id="CAK9063090.1"/>
    </source>
</evidence>
<proteinExistence type="predicted"/>
<dbReference type="Proteomes" id="UP001642484">
    <property type="component" value="Unassembled WGS sequence"/>
</dbReference>
<evidence type="ECO:0000313" key="3">
    <source>
        <dbReference type="Proteomes" id="UP001642484"/>
    </source>
</evidence>
<evidence type="ECO:0000256" key="1">
    <source>
        <dbReference type="SAM" id="MobiDB-lite"/>
    </source>
</evidence>
<name>A0ABP0NH48_9DINO</name>
<feature type="non-terminal residue" evidence="2">
    <location>
        <position position="107"/>
    </location>
</feature>
<comment type="caution">
    <text evidence="2">The sequence shown here is derived from an EMBL/GenBank/DDBJ whole genome shotgun (WGS) entry which is preliminary data.</text>
</comment>
<dbReference type="EMBL" id="CAXAMN010021751">
    <property type="protein sequence ID" value="CAK9063090.1"/>
    <property type="molecule type" value="Genomic_DNA"/>
</dbReference>
<feature type="region of interest" description="Disordered" evidence="1">
    <location>
        <begin position="1"/>
        <end position="35"/>
    </location>
</feature>
<organism evidence="2 3">
    <name type="scientific">Durusdinium trenchii</name>
    <dbReference type="NCBI Taxonomy" id="1381693"/>
    <lineage>
        <taxon>Eukaryota</taxon>
        <taxon>Sar</taxon>
        <taxon>Alveolata</taxon>
        <taxon>Dinophyceae</taxon>
        <taxon>Suessiales</taxon>
        <taxon>Symbiodiniaceae</taxon>
        <taxon>Durusdinium</taxon>
    </lineage>
</organism>